<protein>
    <submittedName>
        <fullName evidence="2">Periplasmic heavy metal sensor</fullName>
    </submittedName>
</protein>
<gene>
    <name evidence="2" type="ORF">SMD31_02110</name>
</gene>
<sequence length="148" mass="16315">MRDIFRGRLSTGLLLGSFALNIFLAGMVAAPHLFAPPPQPPLIPPPPRMVVERLADGLSEDGRHAMLVAFDGAADPLDALFASLVESQSDLMREFANETFDAAAYGRALETRKVAADHFFNAMSDFFRSIGTRLSVEDRRRIVERGRI</sequence>
<dbReference type="RefSeq" id="WP_320498997.1">
    <property type="nucleotide sequence ID" value="NZ_JAXCLX010000001.1"/>
</dbReference>
<keyword evidence="1" id="KW-0472">Membrane</keyword>
<dbReference type="EMBL" id="JAXCLX010000001">
    <property type="protein sequence ID" value="MDY0870690.1"/>
    <property type="molecule type" value="Genomic_DNA"/>
</dbReference>
<evidence type="ECO:0000313" key="2">
    <source>
        <dbReference type="EMBL" id="MDY0870690.1"/>
    </source>
</evidence>
<dbReference type="Proteomes" id="UP001271769">
    <property type="component" value="Unassembled WGS sequence"/>
</dbReference>
<comment type="caution">
    <text evidence="2">The sequence shown here is derived from an EMBL/GenBank/DDBJ whole genome shotgun (WGS) entry which is preliminary data.</text>
</comment>
<evidence type="ECO:0000313" key="3">
    <source>
        <dbReference type="Proteomes" id="UP001271769"/>
    </source>
</evidence>
<accession>A0ABU5DTQ0</accession>
<keyword evidence="1" id="KW-1133">Transmembrane helix</keyword>
<name>A0ABU5DTQ0_9PROT</name>
<proteinExistence type="predicted"/>
<keyword evidence="1" id="KW-0812">Transmembrane</keyword>
<feature type="transmembrane region" description="Helical" evidence="1">
    <location>
        <begin position="12"/>
        <end position="34"/>
    </location>
</feature>
<organism evidence="2 3">
    <name type="scientific">Dongia rigui</name>
    <dbReference type="NCBI Taxonomy" id="940149"/>
    <lineage>
        <taxon>Bacteria</taxon>
        <taxon>Pseudomonadati</taxon>
        <taxon>Pseudomonadota</taxon>
        <taxon>Alphaproteobacteria</taxon>
        <taxon>Rhodospirillales</taxon>
        <taxon>Dongiaceae</taxon>
        <taxon>Dongia</taxon>
    </lineage>
</organism>
<reference evidence="2 3" key="1">
    <citation type="journal article" date="2013" name="Antonie Van Leeuwenhoek">
        <title>Dongia rigui sp. nov., isolated from freshwater of a large wetland in Korea.</title>
        <authorList>
            <person name="Baik K.S."/>
            <person name="Hwang Y.M."/>
            <person name="Choi J.S."/>
            <person name="Kwon J."/>
            <person name="Seong C.N."/>
        </authorList>
    </citation>
    <scope>NUCLEOTIDE SEQUENCE [LARGE SCALE GENOMIC DNA]</scope>
    <source>
        <strain evidence="2 3">04SU4-P</strain>
    </source>
</reference>
<keyword evidence="3" id="KW-1185">Reference proteome</keyword>
<dbReference type="Pfam" id="PF13801">
    <property type="entry name" value="Metal_resist"/>
    <property type="match status" value="1"/>
</dbReference>
<dbReference type="InterPro" id="IPR025961">
    <property type="entry name" value="Metal_resist"/>
</dbReference>
<evidence type="ECO:0000256" key="1">
    <source>
        <dbReference type="SAM" id="Phobius"/>
    </source>
</evidence>